<evidence type="ECO:0000256" key="1">
    <source>
        <dbReference type="SAM" id="SignalP"/>
    </source>
</evidence>
<organism evidence="2 3">
    <name type="scientific">Pleurodeles waltl</name>
    <name type="common">Iberian ribbed newt</name>
    <dbReference type="NCBI Taxonomy" id="8319"/>
    <lineage>
        <taxon>Eukaryota</taxon>
        <taxon>Metazoa</taxon>
        <taxon>Chordata</taxon>
        <taxon>Craniata</taxon>
        <taxon>Vertebrata</taxon>
        <taxon>Euteleostomi</taxon>
        <taxon>Amphibia</taxon>
        <taxon>Batrachia</taxon>
        <taxon>Caudata</taxon>
        <taxon>Salamandroidea</taxon>
        <taxon>Salamandridae</taxon>
        <taxon>Pleurodelinae</taxon>
        <taxon>Pleurodeles</taxon>
    </lineage>
</organism>
<dbReference type="EMBL" id="JANPWB010000004">
    <property type="protein sequence ID" value="KAJ1191819.1"/>
    <property type="molecule type" value="Genomic_DNA"/>
</dbReference>
<proteinExistence type="predicted"/>
<protein>
    <submittedName>
        <fullName evidence="2">Uncharacterized protein</fullName>
    </submittedName>
</protein>
<dbReference type="Proteomes" id="UP001066276">
    <property type="component" value="Chromosome 2_2"/>
</dbReference>
<name>A0AAV7UTU4_PLEWA</name>
<reference evidence="2" key="1">
    <citation type="journal article" date="2022" name="bioRxiv">
        <title>Sequencing and chromosome-scale assembly of the giantPleurodeles waltlgenome.</title>
        <authorList>
            <person name="Brown T."/>
            <person name="Elewa A."/>
            <person name="Iarovenko S."/>
            <person name="Subramanian E."/>
            <person name="Araus A.J."/>
            <person name="Petzold A."/>
            <person name="Susuki M."/>
            <person name="Suzuki K.-i.T."/>
            <person name="Hayashi T."/>
            <person name="Toyoda A."/>
            <person name="Oliveira C."/>
            <person name="Osipova E."/>
            <person name="Leigh N.D."/>
            <person name="Simon A."/>
            <person name="Yun M.H."/>
        </authorList>
    </citation>
    <scope>NUCLEOTIDE SEQUENCE</scope>
    <source>
        <strain evidence="2">20211129_DDA</strain>
        <tissue evidence="2">Liver</tissue>
    </source>
</reference>
<evidence type="ECO:0000313" key="3">
    <source>
        <dbReference type="Proteomes" id="UP001066276"/>
    </source>
</evidence>
<feature type="signal peptide" evidence="1">
    <location>
        <begin position="1"/>
        <end position="21"/>
    </location>
</feature>
<keyword evidence="3" id="KW-1185">Reference proteome</keyword>
<evidence type="ECO:0000313" key="2">
    <source>
        <dbReference type="EMBL" id="KAJ1191819.1"/>
    </source>
</evidence>
<gene>
    <name evidence="2" type="ORF">NDU88_001134</name>
</gene>
<feature type="chain" id="PRO_5043350258" evidence="1">
    <location>
        <begin position="22"/>
        <end position="145"/>
    </location>
</feature>
<accession>A0AAV7UTU4</accession>
<comment type="caution">
    <text evidence="2">The sequence shown here is derived from an EMBL/GenBank/DDBJ whole genome shotgun (WGS) entry which is preliminary data.</text>
</comment>
<keyword evidence="1" id="KW-0732">Signal</keyword>
<sequence>MADIRRALLALSLAPLSGTAGHFQSNASSSLVAVLAQDPQVLPMIPMIPAQLSASSQGQSTSSHDVTAQALPSVAQLLSKLDVPQTPVPPTMSWAPSDAMKNAIDDLRRHVDSISAMHFSGTADPCNKSLGDILSSGGRTPKDGF</sequence>
<dbReference type="AlphaFoldDB" id="A0AAV7UTU4"/>